<name>A0ABV2B6L5_9LACO</name>
<evidence type="ECO:0008006" key="3">
    <source>
        <dbReference type="Google" id="ProtNLM"/>
    </source>
</evidence>
<accession>A0ABV2B6L5</accession>
<protein>
    <recommendedName>
        <fullName evidence="3">Transposase</fullName>
    </recommendedName>
</protein>
<evidence type="ECO:0000313" key="1">
    <source>
        <dbReference type="EMBL" id="MES5148903.1"/>
    </source>
</evidence>
<gene>
    <name evidence="1" type="ORF">ABVC42_03015</name>
</gene>
<reference evidence="1" key="1">
    <citation type="submission" date="2024-06" db="EMBL/GenBank/DDBJ databases">
        <title>Vaginal Lactobacillus fatty acid response mechanisms reveal a metabolite-targeted strategy for bacterial vaginosis treatment.</title>
        <authorList>
            <person name="Zhu M."/>
            <person name="Blainey P.C."/>
            <person name="Bloom S.M."/>
            <person name="Kwon D.S."/>
        </authorList>
    </citation>
    <scope>NUCLEOTIDE SEQUENCE</scope>
    <source>
        <strain evidence="1">194_F1_1</strain>
    </source>
</reference>
<dbReference type="EMBL" id="JBETVU010000012">
    <property type="protein sequence ID" value="MES5148903.1"/>
    <property type="molecule type" value="Genomic_DNA"/>
</dbReference>
<sequence length="45" mass="5366">MKKDKIFTEQQIEVIKEIVRDEIKKADKQRLSALGQELNFNPDDY</sequence>
<organism evidence="1 2">
    <name type="scientific">Lactobacillus crispatus</name>
    <dbReference type="NCBI Taxonomy" id="47770"/>
    <lineage>
        <taxon>Bacteria</taxon>
        <taxon>Bacillati</taxon>
        <taxon>Bacillota</taxon>
        <taxon>Bacilli</taxon>
        <taxon>Lactobacillales</taxon>
        <taxon>Lactobacillaceae</taxon>
        <taxon>Lactobacillus</taxon>
    </lineage>
</organism>
<dbReference type="Proteomes" id="UP001434419">
    <property type="component" value="Unassembled WGS sequence"/>
</dbReference>
<keyword evidence="2" id="KW-1185">Reference proteome</keyword>
<proteinExistence type="predicted"/>
<dbReference type="RefSeq" id="WP_020992993.1">
    <property type="nucleotide sequence ID" value="NZ_CP118069.1"/>
</dbReference>
<evidence type="ECO:0000313" key="2">
    <source>
        <dbReference type="Proteomes" id="UP001434419"/>
    </source>
</evidence>
<comment type="caution">
    <text evidence="1">The sequence shown here is derived from an EMBL/GenBank/DDBJ whole genome shotgun (WGS) entry which is preliminary data.</text>
</comment>